<proteinExistence type="predicted"/>
<organism evidence="1 2">
    <name type="scientific">Ectopseudomonas mendocina S5.2</name>
    <dbReference type="NCBI Taxonomy" id="1225174"/>
    <lineage>
        <taxon>Bacteria</taxon>
        <taxon>Pseudomonadati</taxon>
        <taxon>Pseudomonadota</taxon>
        <taxon>Gammaproteobacteria</taxon>
        <taxon>Pseudomonadales</taxon>
        <taxon>Pseudomonadaceae</taxon>
        <taxon>Ectopseudomonas</taxon>
    </lineage>
</organism>
<evidence type="ECO:0000313" key="1">
    <source>
        <dbReference type="EMBL" id="ALN21788.1"/>
    </source>
</evidence>
<name>A0ABN4J175_ECTME</name>
<geneLocation type="plasmid" evidence="2"/>
<dbReference type="Proteomes" id="UP000028530">
    <property type="component" value="Plasmid pPME5"/>
</dbReference>
<evidence type="ECO:0000313" key="2">
    <source>
        <dbReference type="Proteomes" id="UP000028530"/>
    </source>
</evidence>
<sequence>MDNPIAEGQVITFLFSKPSTEFLEVSFGKGFAQSEAYAGVKEIVESDSFYSSGLHVSYSETGGIDANFTSVNAPNVGEFQSKSDLFQNQLKDFTFWHEVYHSDPGQSTSSTLHDTQSSLLMAEIGADAFAAMVLAKKNAAATETSIQSSLEIVDALIELRNFAGFDRDHVDAVHLTQTGLFALREAIVQGKVDPASMTLPEMKEIADDISVAAMQADLSNLVTATIESLPSRYAPASAEFFAKHLRAAQANGLDHLKSLGLMRGEFFKGAVQASAHATADPVRVAEMISTDGGIAAYAKQMSEMPGGDAFKGNYDLTHPYAHLALKNAEATARESMLNEIGQKTFESMDKNGCFQASAIACMGSDQATYRSQLTLSNLGLAEKFSNSYSAVMKAVEAEQVTLQNLMPDHSKTPAGPSMR</sequence>
<protein>
    <submittedName>
        <fullName evidence="1">Uncharacterized protein</fullName>
    </submittedName>
</protein>
<gene>
    <name evidence="1" type="ORF">DW68_024225</name>
</gene>
<keyword evidence="1" id="KW-0614">Plasmid</keyword>
<dbReference type="EMBL" id="CP013125">
    <property type="protein sequence ID" value="ALN21788.1"/>
    <property type="molecule type" value="Genomic_DNA"/>
</dbReference>
<keyword evidence="2" id="KW-1185">Reference proteome</keyword>
<reference evidence="1 2" key="1">
    <citation type="submission" date="2015-11" db="EMBL/GenBank/DDBJ databases">
        <authorList>
            <person name="Chong T.M."/>
            <person name="Chan K.G."/>
            <person name="Dessaux Y."/>
        </authorList>
    </citation>
    <scope>NUCLEOTIDE SEQUENCE [LARGE SCALE GENOMIC DNA]</scope>
    <source>
        <strain evidence="1 2">S5.2</strain>
        <plasmid evidence="2">Plasmid</plasmid>
    </source>
</reference>
<accession>A0ABN4J175</accession>